<dbReference type="EMBL" id="JACHGN010000001">
    <property type="protein sequence ID" value="MBB5130553.1"/>
    <property type="molecule type" value="Genomic_DNA"/>
</dbReference>
<sequence length="68" mass="8170">MTAPHVEDDVRRRILAEYAVESPDLSGRPDPDSYEWIWWKVEEAHIRQERARAERRAQLWGGKPEYYT</sequence>
<keyword evidence="2" id="KW-1185">Reference proteome</keyword>
<proteinExistence type="predicted"/>
<comment type="caution">
    <text evidence="1">The sequence shown here is derived from an EMBL/GenBank/DDBJ whole genome shotgun (WGS) entry which is preliminary data.</text>
</comment>
<organism evidence="1 2">
    <name type="scientific">Thermocatellispora tengchongensis</name>
    <dbReference type="NCBI Taxonomy" id="1073253"/>
    <lineage>
        <taxon>Bacteria</taxon>
        <taxon>Bacillati</taxon>
        <taxon>Actinomycetota</taxon>
        <taxon>Actinomycetes</taxon>
        <taxon>Streptosporangiales</taxon>
        <taxon>Streptosporangiaceae</taxon>
        <taxon>Thermocatellispora</taxon>
    </lineage>
</organism>
<dbReference type="AlphaFoldDB" id="A0A840NXY1"/>
<protein>
    <submittedName>
        <fullName evidence="1">Uncharacterized protein</fullName>
    </submittedName>
</protein>
<gene>
    <name evidence="1" type="ORF">HNP84_000241</name>
</gene>
<evidence type="ECO:0000313" key="1">
    <source>
        <dbReference type="EMBL" id="MBB5130553.1"/>
    </source>
</evidence>
<accession>A0A840NXY1</accession>
<evidence type="ECO:0000313" key="2">
    <source>
        <dbReference type="Proteomes" id="UP000578449"/>
    </source>
</evidence>
<reference evidence="1 2" key="1">
    <citation type="submission" date="2020-08" db="EMBL/GenBank/DDBJ databases">
        <title>Genomic Encyclopedia of Type Strains, Phase IV (KMG-IV): sequencing the most valuable type-strain genomes for metagenomic binning, comparative biology and taxonomic classification.</title>
        <authorList>
            <person name="Goeker M."/>
        </authorList>
    </citation>
    <scope>NUCLEOTIDE SEQUENCE [LARGE SCALE GENOMIC DNA]</scope>
    <source>
        <strain evidence="1 2">DSM 45615</strain>
    </source>
</reference>
<dbReference type="Proteomes" id="UP000578449">
    <property type="component" value="Unassembled WGS sequence"/>
</dbReference>
<name>A0A840NXY1_9ACTN</name>
<dbReference type="RefSeq" id="WP_185047427.1">
    <property type="nucleotide sequence ID" value="NZ_BAABIX010000006.1"/>
</dbReference>